<keyword evidence="2" id="KW-1185">Reference proteome</keyword>
<organism evidence="1 2">
    <name type="scientific">Brachionus plicatilis</name>
    <name type="common">Marine rotifer</name>
    <name type="synonym">Brachionus muelleri</name>
    <dbReference type="NCBI Taxonomy" id="10195"/>
    <lineage>
        <taxon>Eukaryota</taxon>
        <taxon>Metazoa</taxon>
        <taxon>Spiralia</taxon>
        <taxon>Gnathifera</taxon>
        <taxon>Rotifera</taxon>
        <taxon>Eurotatoria</taxon>
        <taxon>Monogononta</taxon>
        <taxon>Pseudotrocha</taxon>
        <taxon>Ploima</taxon>
        <taxon>Brachionidae</taxon>
        <taxon>Brachionus</taxon>
    </lineage>
</organism>
<name>A0A3M7R8C6_BRAPC</name>
<proteinExistence type="predicted"/>
<comment type="caution">
    <text evidence="1">The sequence shown here is derived from an EMBL/GenBank/DDBJ whole genome shotgun (WGS) entry which is preliminary data.</text>
</comment>
<reference evidence="1 2" key="1">
    <citation type="journal article" date="2018" name="Sci. Rep.">
        <title>Genomic signatures of local adaptation to the degree of environmental predictability in rotifers.</title>
        <authorList>
            <person name="Franch-Gras L."/>
            <person name="Hahn C."/>
            <person name="Garcia-Roger E.M."/>
            <person name="Carmona M.J."/>
            <person name="Serra M."/>
            <person name="Gomez A."/>
        </authorList>
    </citation>
    <scope>NUCLEOTIDE SEQUENCE [LARGE SCALE GENOMIC DNA]</scope>
    <source>
        <strain evidence="1">HYR1</strain>
    </source>
</reference>
<protein>
    <submittedName>
        <fullName evidence="1">Uncharacterized protein</fullName>
    </submittedName>
</protein>
<evidence type="ECO:0000313" key="2">
    <source>
        <dbReference type="Proteomes" id="UP000276133"/>
    </source>
</evidence>
<sequence length="40" mass="5087">MLFMVRRIQVFLVHFFKGRFFGQLFFDKFFLFRTFDVDNE</sequence>
<accession>A0A3M7R8C6</accession>
<dbReference type="Proteomes" id="UP000276133">
    <property type="component" value="Unassembled WGS sequence"/>
</dbReference>
<dbReference type="EMBL" id="REGN01003999">
    <property type="protein sequence ID" value="RNA19664.1"/>
    <property type="molecule type" value="Genomic_DNA"/>
</dbReference>
<gene>
    <name evidence="1" type="ORF">BpHYR1_001982</name>
</gene>
<dbReference type="AlphaFoldDB" id="A0A3M7R8C6"/>
<evidence type="ECO:0000313" key="1">
    <source>
        <dbReference type="EMBL" id="RNA19664.1"/>
    </source>
</evidence>